<sequence>MSVCLIRNGSNPVWLILKFRAVIIAVDLYNQKQTQTGKQEESQFPPGCVNNNNNNNNNNSNKSNHHHHHPWGCRQHRFHDSTIQQQANQPFGMSKNHQHQQSIVTFCQCHARSISLLCKTTACIYPSIYLSTSDNRFRVKRPLVAEASSALKEGRESERKEKDKTKAEEKKKKYVESEF</sequence>
<feature type="region of interest" description="Disordered" evidence="1">
    <location>
        <begin position="35"/>
        <end position="73"/>
    </location>
</feature>
<feature type="region of interest" description="Disordered" evidence="1">
    <location>
        <begin position="148"/>
        <end position="179"/>
    </location>
</feature>
<gene>
    <name evidence="2" type="ORF">T4B_13232</name>
</gene>
<evidence type="ECO:0000313" key="2">
    <source>
        <dbReference type="EMBL" id="KRZ31845.1"/>
    </source>
</evidence>
<comment type="caution">
    <text evidence="2">The sequence shown here is derived from an EMBL/GenBank/DDBJ whole genome shotgun (WGS) entry which is preliminary data.</text>
</comment>
<name>A0A0V1JBA8_TRIPS</name>
<keyword evidence="3" id="KW-1185">Reference proteome</keyword>
<proteinExistence type="predicted"/>
<evidence type="ECO:0000313" key="3">
    <source>
        <dbReference type="Proteomes" id="UP000054805"/>
    </source>
</evidence>
<dbReference type="Proteomes" id="UP000054805">
    <property type="component" value="Unassembled WGS sequence"/>
</dbReference>
<feature type="compositionally biased region" description="Basic residues" evidence="1">
    <location>
        <begin position="63"/>
        <end position="73"/>
    </location>
</feature>
<dbReference type="EMBL" id="JYDS01000021">
    <property type="protein sequence ID" value="KRZ31845.1"/>
    <property type="molecule type" value="Genomic_DNA"/>
</dbReference>
<reference evidence="2 3" key="1">
    <citation type="submission" date="2015-01" db="EMBL/GenBank/DDBJ databases">
        <title>Evolution of Trichinella species and genotypes.</title>
        <authorList>
            <person name="Korhonen P.K."/>
            <person name="Edoardo P."/>
            <person name="Giuseppe L.R."/>
            <person name="Gasser R.B."/>
        </authorList>
    </citation>
    <scope>NUCLEOTIDE SEQUENCE [LARGE SCALE GENOMIC DNA]</scope>
    <source>
        <strain evidence="2">ISS588</strain>
    </source>
</reference>
<accession>A0A0V1JBA8</accession>
<dbReference type="AlphaFoldDB" id="A0A0V1JBA8"/>
<feature type="compositionally biased region" description="Basic and acidic residues" evidence="1">
    <location>
        <begin position="152"/>
        <end position="179"/>
    </location>
</feature>
<protein>
    <submittedName>
        <fullName evidence="2">Uncharacterized protein</fullName>
    </submittedName>
</protein>
<organism evidence="2 3">
    <name type="scientific">Trichinella pseudospiralis</name>
    <name type="common">Parasitic roundworm</name>
    <dbReference type="NCBI Taxonomy" id="6337"/>
    <lineage>
        <taxon>Eukaryota</taxon>
        <taxon>Metazoa</taxon>
        <taxon>Ecdysozoa</taxon>
        <taxon>Nematoda</taxon>
        <taxon>Enoplea</taxon>
        <taxon>Dorylaimia</taxon>
        <taxon>Trichinellida</taxon>
        <taxon>Trichinellidae</taxon>
        <taxon>Trichinella</taxon>
    </lineage>
</organism>
<feature type="compositionally biased region" description="Low complexity" evidence="1">
    <location>
        <begin position="50"/>
        <end position="62"/>
    </location>
</feature>
<evidence type="ECO:0000256" key="1">
    <source>
        <dbReference type="SAM" id="MobiDB-lite"/>
    </source>
</evidence>